<dbReference type="InterPro" id="IPR002994">
    <property type="entry name" value="Surf1/Shy1"/>
</dbReference>
<keyword evidence="3 6" id="KW-0812">Transmembrane</keyword>
<evidence type="ECO:0000256" key="4">
    <source>
        <dbReference type="ARBA" id="ARBA00022989"/>
    </source>
</evidence>
<dbReference type="PANTHER" id="PTHR23427">
    <property type="entry name" value="SURFEIT LOCUS PROTEIN"/>
    <property type="match status" value="1"/>
</dbReference>
<dbReference type="EMBL" id="JAQQFR010000010">
    <property type="protein sequence ID" value="MFL9879932.1"/>
    <property type="molecule type" value="Genomic_DNA"/>
</dbReference>
<keyword evidence="5 6" id="KW-0472">Membrane</keyword>
<evidence type="ECO:0000256" key="3">
    <source>
        <dbReference type="ARBA" id="ARBA00022692"/>
    </source>
</evidence>
<sequence length="248" mass="27092">MLVVFLGFLVLGTWQVKRLFWKLDLIERVDRRVHAAPVAAPGPDTWPSITADSHEYLHVHTAGTYLYSQTARVQAVTIYGSGYWLLTPLRAADGTIILINRGYIATGARDVKEGANDGPAEVNGLLRISERGGGFLRHNDPAGDRWFSRDVQAIADVRKLNNVAPYFVDADAASNGSAQQDGRATARAAGEPIGGLTVIAFPNNHLVYALTWYGLALMTAGAGFWVMRDEKRRRAARSDQESNNGKQG</sequence>
<evidence type="ECO:0000313" key="7">
    <source>
        <dbReference type="EMBL" id="MFL9879932.1"/>
    </source>
</evidence>
<evidence type="ECO:0000256" key="6">
    <source>
        <dbReference type="RuleBase" id="RU363076"/>
    </source>
</evidence>
<proteinExistence type="inferred from homology"/>
<dbReference type="PROSITE" id="PS50895">
    <property type="entry name" value="SURF1"/>
    <property type="match status" value="1"/>
</dbReference>
<protein>
    <recommendedName>
        <fullName evidence="6">SURF1-like protein</fullName>
    </recommendedName>
</protein>
<evidence type="ECO:0000256" key="2">
    <source>
        <dbReference type="ARBA" id="ARBA00007165"/>
    </source>
</evidence>
<evidence type="ECO:0000256" key="5">
    <source>
        <dbReference type="ARBA" id="ARBA00023136"/>
    </source>
</evidence>
<keyword evidence="4 6" id="KW-1133">Transmembrane helix</keyword>
<evidence type="ECO:0000256" key="1">
    <source>
        <dbReference type="ARBA" id="ARBA00004370"/>
    </source>
</evidence>
<comment type="caution">
    <text evidence="6">Lacks conserved residue(s) required for the propagation of feature annotation.</text>
</comment>
<dbReference type="Pfam" id="PF02104">
    <property type="entry name" value="SURF1"/>
    <property type="match status" value="1"/>
</dbReference>
<keyword evidence="6" id="KW-1003">Cell membrane</keyword>
<reference evidence="7 8" key="1">
    <citation type="journal article" date="2024" name="Chem. Sci.">
        <title>Discovery of megapolipeptins by genome mining of a Burkholderiales bacteria collection.</title>
        <authorList>
            <person name="Paulo B.S."/>
            <person name="Recchia M.J.J."/>
            <person name="Lee S."/>
            <person name="Fergusson C.H."/>
            <person name="Romanowski S.B."/>
            <person name="Hernandez A."/>
            <person name="Krull N."/>
            <person name="Liu D.Y."/>
            <person name="Cavanagh H."/>
            <person name="Bos A."/>
            <person name="Gray C.A."/>
            <person name="Murphy B.T."/>
            <person name="Linington R.G."/>
            <person name="Eustaquio A.S."/>
        </authorList>
    </citation>
    <scope>NUCLEOTIDE SEQUENCE [LARGE SCALE GENOMIC DNA]</scope>
    <source>
        <strain evidence="7 8">RL21-008-BIB-B</strain>
    </source>
</reference>
<evidence type="ECO:0000313" key="8">
    <source>
        <dbReference type="Proteomes" id="UP001629214"/>
    </source>
</evidence>
<dbReference type="RefSeq" id="WP_408169018.1">
    <property type="nucleotide sequence ID" value="NZ_JAQQFR010000010.1"/>
</dbReference>
<comment type="subcellular location">
    <subcellularLocation>
        <location evidence="6">Cell membrane</location>
        <topology evidence="6">Multi-pass membrane protein</topology>
    </subcellularLocation>
    <subcellularLocation>
        <location evidence="1">Membrane</location>
    </subcellularLocation>
</comment>
<comment type="similarity">
    <text evidence="2 6">Belongs to the SURF1 family.</text>
</comment>
<dbReference type="InterPro" id="IPR045214">
    <property type="entry name" value="Surf1/Surf4"/>
</dbReference>
<keyword evidence="8" id="KW-1185">Reference proteome</keyword>
<organism evidence="7 8">
    <name type="scientific">Herbaspirillum rhizosphaerae</name>
    <dbReference type="NCBI Taxonomy" id="346179"/>
    <lineage>
        <taxon>Bacteria</taxon>
        <taxon>Pseudomonadati</taxon>
        <taxon>Pseudomonadota</taxon>
        <taxon>Betaproteobacteria</taxon>
        <taxon>Burkholderiales</taxon>
        <taxon>Oxalobacteraceae</taxon>
        <taxon>Herbaspirillum</taxon>
    </lineage>
</organism>
<dbReference type="CDD" id="cd06662">
    <property type="entry name" value="SURF1"/>
    <property type="match status" value="1"/>
</dbReference>
<accession>A0ABW8ZAF1</accession>
<gene>
    <name evidence="7" type="ORF">PQR63_16145</name>
</gene>
<dbReference type="PANTHER" id="PTHR23427:SF2">
    <property type="entry name" value="SURFEIT LOCUS PROTEIN 1"/>
    <property type="match status" value="1"/>
</dbReference>
<comment type="caution">
    <text evidence="7">The sequence shown here is derived from an EMBL/GenBank/DDBJ whole genome shotgun (WGS) entry which is preliminary data.</text>
</comment>
<dbReference type="Proteomes" id="UP001629214">
    <property type="component" value="Unassembled WGS sequence"/>
</dbReference>
<name>A0ABW8ZAF1_9BURK</name>
<feature type="transmembrane region" description="Helical" evidence="6">
    <location>
        <begin position="206"/>
        <end position="227"/>
    </location>
</feature>